<evidence type="ECO:0008006" key="3">
    <source>
        <dbReference type="Google" id="ProtNLM"/>
    </source>
</evidence>
<comment type="caution">
    <text evidence="1">The sequence shown here is derived from an EMBL/GenBank/DDBJ whole genome shotgun (WGS) entry which is preliminary data.</text>
</comment>
<dbReference type="RefSeq" id="WP_188083313.1">
    <property type="nucleotide sequence ID" value="NZ_JACIEU010000015.1"/>
</dbReference>
<dbReference type="Gene3D" id="3.40.50.300">
    <property type="entry name" value="P-loop containing nucleotide triphosphate hydrolases"/>
    <property type="match status" value="1"/>
</dbReference>
<dbReference type="SUPFAM" id="SSF52540">
    <property type="entry name" value="P-loop containing nucleoside triphosphate hydrolases"/>
    <property type="match status" value="1"/>
</dbReference>
<evidence type="ECO:0000313" key="1">
    <source>
        <dbReference type="EMBL" id="MBB4149818.1"/>
    </source>
</evidence>
<accession>A0A7W6PWH1</accession>
<sequence length="721" mass="78578">MTLYHAYERARDDNLDAVRRAGNGSRNNTLNRAAYATAQLAKAAGFEMVAEKRKLIEAAKACGLDEREAGRTVDSAWKDGEANPRTIGNDNPRYDILPGHAVRLNAGQKIVATYIYGEAGKVHYRKHRVEPGDDGRDKSFRFDHPDGRGGWTWGDGKRPIPYRADDLRASSGLIIMTEGEKHADKLAGWGFNATSFKGWKPEFAQYIAGRPVVILPDHGDDGARQATKALEHVEGAGCQGRIVRLPGLQNDGDDIMDWTGSVEDLRALVQERTTAEKASGIVIRATPYVWREPSAIPPRPWVYGRWFLRGTITGVVAPGGVGKSTMLAGTALALCTGRPLLGKQVWEGQKRVWLWNLEDDLDELSRSIQASAKHYGLTGADVADRLFVDSGMEGASLCTATEEDGFRLLVPVYDALLAELTDRRIDVLVVDPFVSSHEVEENANGKIDKIAKAWARVAKAANCAIVLVHHTSKAGSGEVTAMSARGAVALINACRSTLVLNRMDKERAEQLGIGDDDRRRYFAVEDDKHNRAPAEKADWYRLASVDLGNGDDDGNPGDSVGVAEPWTAPNPFDDLTVGHLVAVQSAIAAGDWKEHHTANDWVGNEVARVLGLDESEKADKARIKALLKVWISEGALKVVEKQDKNRQWKKFVEVGRWMNSAPATPSQSVAEHDVAPEHTAAMLYPSPRRGGGVATVAGGYNAVSQTDGLDDNGDTIGWHDK</sequence>
<reference evidence="1 2" key="1">
    <citation type="submission" date="2020-08" db="EMBL/GenBank/DDBJ databases">
        <title>Genomic Encyclopedia of Type Strains, Phase IV (KMG-IV): sequencing the most valuable type-strain genomes for metagenomic binning, comparative biology and taxonomic classification.</title>
        <authorList>
            <person name="Goeker M."/>
        </authorList>
    </citation>
    <scope>NUCLEOTIDE SEQUENCE [LARGE SCALE GENOMIC DNA]</scope>
    <source>
        <strain evidence="1 2">DSM 19371</strain>
    </source>
</reference>
<evidence type="ECO:0000313" key="2">
    <source>
        <dbReference type="Proteomes" id="UP000590524"/>
    </source>
</evidence>
<keyword evidence="2" id="KW-1185">Reference proteome</keyword>
<gene>
    <name evidence="1" type="ORF">GGQ90_003612</name>
</gene>
<dbReference type="Pfam" id="PF13481">
    <property type="entry name" value="AAA_25"/>
    <property type="match status" value="1"/>
</dbReference>
<proteinExistence type="predicted"/>
<organism evidence="1 2">
    <name type="scientific">Sphingobium scionense</name>
    <dbReference type="NCBI Taxonomy" id="1404341"/>
    <lineage>
        <taxon>Bacteria</taxon>
        <taxon>Pseudomonadati</taxon>
        <taxon>Pseudomonadota</taxon>
        <taxon>Alphaproteobacteria</taxon>
        <taxon>Sphingomonadales</taxon>
        <taxon>Sphingomonadaceae</taxon>
        <taxon>Sphingobium</taxon>
    </lineage>
</organism>
<dbReference type="AlphaFoldDB" id="A0A7W6PWH1"/>
<dbReference type="EMBL" id="JACIEU010000015">
    <property type="protein sequence ID" value="MBB4149818.1"/>
    <property type="molecule type" value="Genomic_DNA"/>
</dbReference>
<protein>
    <recommendedName>
        <fullName evidence="3">AAA family ATPase</fullName>
    </recommendedName>
</protein>
<name>A0A7W6PWH1_9SPHN</name>
<dbReference type="InterPro" id="IPR027417">
    <property type="entry name" value="P-loop_NTPase"/>
</dbReference>
<dbReference type="Proteomes" id="UP000590524">
    <property type="component" value="Unassembled WGS sequence"/>
</dbReference>